<comment type="similarity">
    <text evidence="1">Belongs to the peptidase M20 family.</text>
</comment>
<dbReference type="PIRSF" id="PIRSF001235">
    <property type="entry name" value="Amidase_carbamoylase"/>
    <property type="match status" value="1"/>
</dbReference>
<dbReference type="PANTHER" id="PTHR32494:SF5">
    <property type="entry name" value="ALLANTOATE AMIDOHYDROLASE"/>
    <property type="match status" value="1"/>
</dbReference>
<dbReference type="SUPFAM" id="SSF53187">
    <property type="entry name" value="Zn-dependent exopeptidases"/>
    <property type="match status" value="1"/>
</dbReference>
<dbReference type="Pfam" id="PF01546">
    <property type="entry name" value="Peptidase_M20"/>
    <property type="match status" value="1"/>
</dbReference>
<sequence>MSPFPNNLAEAIEWLSSYGAVPDGGVTRTLYSKPWKEAQQVLKEWMEELGLQTSYDPIGSLFGRLASKDSMAPTILVGSHIDTVLSGGKYDGAYGILAGILALKHLKEHQGHPKVNLEVVSLCEEEGSRFPIACWGSGMMTGIYCIQDINGFRDSEGICFEQAMKEAGFGIGEQPDVVRSDISAFVELHIEQGPSLERLQKSIGIVQSIVGQKRFRITVKGEPNHVGTTLMKWRKDALLGAVTMIHDLYGLTKEYDEDFVTTVGQLFVEPNVPNVIPGQVEFTVDARHPVNSVLSIFCEQFKRQFLEIAQKLGLEIGIEIWHNVQPVQMDAKLQQIVQTICINSNISYHVMNSGAGHDSQLFARMCPTALVFVPSQGGISHSPSEYTSNHDLETGLSVLIQLLHRLAYK</sequence>
<dbReference type="GO" id="GO:0046872">
    <property type="term" value="F:metal ion binding"/>
    <property type="evidence" value="ECO:0007669"/>
    <property type="project" value="UniProtKB-KW"/>
</dbReference>
<comment type="cofactor">
    <cofactor evidence="3">
        <name>Zn(2+)</name>
        <dbReference type="ChEBI" id="CHEBI:29105"/>
    </cofactor>
    <text evidence="3">Binds 2 Zn(2+) ions per subunit.</text>
</comment>
<evidence type="ECO:0000256" key="3">
    <source>
        <dbReference type="PIRSR" id="PIRSR001235-1"/>
    </source>
</evidence>
<dbReference type="PANTHER" id="PTHR32494">
    <property type="entry name" value="ALLANTOATE DEIMINASE-RELATED"/>
    <property type="match status" value="1"/>
</dbReference>
<feature type="binding site" evidence="3">
    <location>
        <position position="381"/>
    </location>
    <ligand>
        <name>Zn(2+)</name>
        <dbReference type="ChEBI" id="CHEBI:29105"/>
        <label>2</label>
    </ligand>
</feature>
<dbReference type="InterPro" id="IPR010158">
    <property type="entry name" value="Amidase_Cbmase"/>
</dbReference>
<dbReference type="GO" id="GO:0016813">
    <property type="term" value="F:hydrolase activity, acting on carbon-nitrogen (but not peptide) bonds, in linear amidines"/>
    <property type="evidence" value="ECO:0007669"/>
    <property type="project" value="InterPro"/>
</dbReference>
<feature type="binding site" evidence="3">
    <location>
        <position position="91"/>
    </location>
    <ligand>
        <name>Zn(2+)</name>
        <dbReference type="ChEBI" id="CHEBI:29105"/>
        <label>1</label>
    </ligand>
</feature>
<dbReference type="InterPro" id="IPR036264">
    <property type="entry name" value="Bact_exopeptidase_dim_dom"/>
</dbReference>
<keyword evidence="3" id="KW-0479">Metal-binding</keyword>
<evidence type="ECO:0000256" key="1">
    <source>
        <dbReference type="ARBA" id="ARBA00006153"/>
    </source>
</evidence>
<protein>
    <submittedName>
        <fullName evidence="5">Zn-dependent hydrolase</fullName>
    </submittedName>
</protein>
<organism evidence="5 6">
    <name type="scientific">Bacillus salipaludis</name>
    <dbReference type="NCBI Taxonomy" id="2547811"/>
    <lineage>
        <taxon>Bacteria</taxon>
        <taxon>Bacillati</taxon>
        <taxon>Bacillota</taxon>
        <taxon>Bacilli</taxon>
        <taxon>Bacillales</taxon>
        <taxon>Bacillaceae</taxon>
        <taxon>Bacillus</taxon>
    </lineage>
</organism>
<reference evidence="5 6" key="1">
    <citation type="submission" date="2019-03" db="EMBL/GenBank/DDBJ databases">
        <title>Bacillus niacini sp. nov. a Nicotinate-Metabolizing Mesophile Isolated from Soil.</title>
        <authorList>
            <person name="Zhang G."/>
        </authorList>
    </citation>
    <scope>NUCLEOTIDE SEQUENCE [LARGE SCALE GENOMIC DNA]</scope>
    <source>
        <strain evidence="5 6">WN066</strain>
    </source>
</reference>
<evidence type="ECO:0000256" key="4">
    <source>
        <dbReference type="PIRSR" id="PIRSR001235-2"/>
    </source>
</evidence>
<feature type="binding site" evidence="3">
    <location>
        <position position="80"/>
    </location>
    <ligand>
        <name>Zn(2+)</name>
        <dbReference type="ChEBI" id="CHEBI:29105"/>
        <label>1</label>
    </ligand>
</feature>
<dbReference type="EMBL" id="SMYO01000018">
    <property type="protein sequence ID" value="TDK57350.1"/>
    <property type="molecule type" value="Genomic_DNA"/>
</dbReference>
<evidence type="ECO:0000313" key="6">
    <source>
        <dbReference type="Proteomes" id="UP000295132"/>
    </source>
</evidence>
<feature type="binding site" evidence="4">
    <location>
        <position position="287"/>
    </location>
    <ligand>
        <name>allantoate</name>
        <dbReference type="ChEBI" id="CHEBI:17536"/>
    </ligand>
</feature>
<dbReference type="Proteomes" id="UP000295132">
    <property type="component" value="Unassembled WGS sequence"/>
</dbReference>
<accession>A0A4R5VJL0</accession>
<feature type="binding site" evidence="3">
    <location>
        <position position="91"/>
    </location>
    <ligand>
        <name>Zn(2+)</name>
        <dbReference type="ChEBI" id="CHEBI:29105"/>
        <label>2</label>
    </ligand>
</feature>
<evidence type="ECO:0000256" key="2">
    <source>
        <dbReference type="ARBA" id="ARBA00022801"/>
    </source>
</evidence>
<gene>
    <name evidence="5" type="ORF">E2K98_25175</name>
</gene>
<comment type="caution">
    <text evidence="5">The sequence shown here is derived from an EMBL/GenBank/DDBJ whole genome shotgun (WGS) entry which is preliminary data.</text>
</comment>
<dbReference type="Gene3D" id="3.30.70.360">
    <property type="match status" value="1"/>
</dbReference>
<keyword evidence="2 5" id="KW-0378">Hydrolase</keyword>
<keyword evidence="3" id="KW-0862">Zinc</keyword>
<dbReference type="CDD" id="cd03884">
    <property type="entry name" value="M20_bAS"/>
    <property type="match status" value="1"/>
</dbReference>
<feature type="binding site" evidence="4">
    <location>
        <position position="274"/>
    </location>
    <ligand>
        <name>allantoate</name>
        <dbReference type="ChEBI" id="CHEBI:17536"/>
    </ligand>
</feature>
<name>A0A4R5VJL0_9BACI</name>
<feature type="binding site" evidence="3">
    <location>
        <position position="126"/>
    </location>
    <ligand>
        <name>Zn(2+)</name>
        <dbReference type="ChEBI" id="CHEBI:29105"/>
        <label>2</label>
    </ligand>
</feature>
<feature type="binding site" evidence="3">
    <location>
        <position position="189"/>
    </location>
    <ligand>
        <name>Zn(2+)</name>
        <dbReference type="ChEBI" id="CHEBI:29105"/>
        <label>1</label>
    </ligand>
</feature>
<dbReference type="NCBIfam" id="TIGR01879">
    <property type="entry name" value="hydantase"/>
    <property type="match status" value="1"/>
</dbReference>
<dbReference type="RefSeq" id="WP_133339108.1">
    <property type="nucleotide sequence ID" value="NZ_SMYO01000018.1"/>
</dbReference>
<dbReference type="NCBIfam" id="NF006771">
    <property type="entry name" value="PRK09290.1-5"/>
    <property type="match status" value="1"/>
</dbReference>
<evidence type="ECO:0000313" key="5">
    <source>
        <dbReference type="EMBL" id="TDK57350.1"/>
    </source>
</evidence>
<dbReference type="SUPFAM" id="SSF55031">
    <property type="entry name" value="Bacterial exopeptidase dimerisation domain"/>
    <property type="match status" value="1"/>
</dbReference>
<dbReference type="InterPro" id="IPR002933">
    <property type="entry name" value="Peptidase_M20"/>
</dbReference>
<feature type="binding site" evidence="4">
    <location>
        <position position="214"/>
    </location>
    <ligand>
        <name>allantoate</name>
        <dbReference type="ChEBI" id="CHEBI:17536"/>
    </ligand>
</feature>
<proteinExistence type="inferred from homology"/>
<dbReference type="AlphaFoldDB" id="A0A4R5VJL0"/>
<dbReference type="Gene3D" id="3.40.630.10">
    <property type="entry name" value="Zn peptidases"/>
    <property type="match status" value="1"/>
</dbReference>